<sequence>MKLVIVTAVKAFQKEVLQLFKEAKIESFSSSEIDGHKNAPSLLATSSWFPTVSGGNESALFFSFTDEARIDTLFTLIEAFNSTLETYNPIKAVVVPIEKFI</sequence>
<reference evidence="2" key="1">
    <citation type="journal article" date="2019" name="Int. J. Syst. Evol. Microbiol.">
        <title>The Global Catalogue of Microorganisms (GCM) 10K type strain sequencing project: providing services to taxonomists for standard genome sequencing and annotation.</title>
        <authorList>
            <consortium name="The Broad Institute Genomics Platform"/>
            <consortium name="The Broad Institute Genome Sequencing Center for Infectious Disease"/>
            <person name="Wu L."/>
            <person name="Ma J."/>
        </authorList>
    </citation>
    <scope>NUCLEOTIDE SEQUENCE [LARGE SCALE GENOMIC DNA]</scope>
    <source>
        <strain evidence="2">KCTC 42587</strain>
    </source>
</reference>
<organism evidence="1 2">
    <name type="scientific">Bizionia sediminis</name>
    <dbReference type="NCBI Taxonomy" id="1737064"/>
    <lineage>
        <taxon>Bacteria</taxon>
        <taxon>Pseudomonadati</taxon>
        <taxon>Bacteroidota</taxon>
        <taxon>Flavobacteriia</taxon>
        <taxon>Flavobacteriales</taxon>
        <taxon>Flavobacteriaceae</taxon>
        <taxon>Bizionia</taxon>
    </lineage>
</organism>
<keyword evidence="2" id="KW-1185">Reference proteome</keyword>
<name>A0ABW5KQ29_9FLAO</name>
<proteinExistence type="predicted"/>
<gene>
    <name evidence="1" type="ORF">ACFSQP_02685</name>
</gene>
<comment type="caution">
    <text evidence="1">The sequence shown here is derived from an EMBL/GenBank/DDBJ whole genome shotgun (WGS) entry which is preliminary data.</text>
</comment>
<protein>
    <submittedName>
        <fullName evidence="1">Uncharacterized protein</fullName>
    </submittedName>
</protein>
<evidence type="ECO:0000313" key="2">
    <source>
        <dbReference type="Proteomes" id="UP001597472"/>
    </source>
</evidence>
<dbReference type="Proteomes" id="UP001597472">
    <property type="component" value="Unassembled WGS sequence"/>
</dbReference>
<accession>A0ABW5KQ29</accession>
<dbReference type="RefSeq" id="WP_376891576.1">
    <property type="nucleotide sequence ID" value="NZ_JBHULS010000001.1"/>
</dbReference>
<dbReference type="EMBL" id="JBHULS010000001">
    <property type="protein sequence ID" value="MFD2550714.1"/>
    <property type="molecule type" value="Genomic_DNA"/>
</dbReference>
<evidence type="ECO:0000313" key="1">
    <source>
        <dbReference type="EMBL" id="MFD2550714.1"/>
    </source>
</evidence>